<comment type="catalytic activity">
    <reaction evidence="1">
        <text>Hydrolysis of terminal, non-reducing alpha-D-galactose residues in alpha-D-galactosides, including galactose oligosaccharides, galactomannans and galactolipids.</text>
        <dbReference type="EC" id="3.2.1.22"/>
    </reaction>
</comment>
<evidence type="ECO:0000256" key="1">
    <source>
        <dbReference type="ARBA" id="ARBA00001255"/>
    </source>
</evidence>
<dbReference type="GO" id="GO:0016052">
    <property type="term" value="P:carbohydrate catabolic process"/>
    <property type="evidence" value="ECO:0007669"/>
    <property type="project" value="InterPro"/>
</dbReference>
<evidence type="ECO:0000313" key="5">
    <source>
        <dbReference type="Proteomes" id="UP000010119"/>
    </source>
</evidence>
<dbReference type="eggNOG" id="COG3345">
    <property type="taxonomic scope" value="Bacteria"/>
</dbReference>
<dbReference type="SUPFAM" id="SSF51445">
    <property type="entry name" value="(Trans)glycosidases"/>
    <property type="match status" value="1"/>
</dbReference>
<dbReference type="InterPro" id="IPR038417">
    <property type="entry name" value="Alpga-gal_N_sf"/>
</dbReference>
<dbReference type="InterPro" id="IPR031704">
    <property type="entry name" value="Glyco_hydro_36_N"/>
</dbReference>
<dbReference type="Pfam" id="PF16875">
    <property type="entry name" value="Glyco_hydro_36N"/>
    <property type="match status" value="1"/>
</dbReference>
<proteinExistence type="predicted"/>
<dbReference type="EMBL" id="ACCR02000003">
    <property type="protein sequence ID" value="EFI84816.1"/>
    <property type="molecule type" value="Genomic_DNA"/>
</dbReference>
<evidence type="ECO:0000259" key="3">
    <source>
        <dbReference type="Pfam" id="PF16875"/>
    </source>
</evidence>
<dbReference type="InterPro" id="IPR002252">
    <property type="entry name" value="Glyco_hydro_36"/>
</dbReference>
<feature type="domain" description="Glycosyl hydrolase family 36 N-terminal" evidence="3">
    <location>
        <begin position="30"/>
        <end position="286"/>
    </location>
</feature>
<evidence type="ECO:0000256" key="2">
    <source>
        <dbReference type="ARBA" id="ARBA00012755"/>
    </source>
</evidence>
<accession>D7UW88</accession>
<protein>
    <recommendedName>
        <fullName evidence="2">alpha-galactosidase</fullName>
        <ecNumber evidence="2">3.2.1.22</ecNumber>
    </recommendedName>
</protein>
<dbReference type="Gene3D" id="2.70.98.60">
    <property type="entry name" value="alpha-galactosidase from lactobacil brevis"/>
    <property type="match status" value="1"/>
</dbReference>
<keyword evidence="5" id="KW-1185">Reference proteome</keyword>
<evidence type="ECO:0000313" key="4">
    <source>
        <dbReference type="EMBL" id="EFI84816.1"/>
    </source>
</evidence>
<dbReference type="InterPro" id="IPR013785">
    <property type="entry name" value="Aldolase_TIM"/>
</dbReference>
<sequence length="370" mass="42299">MPIQFNQKKKQFHLYNDTLSYIMELDQDKYLTHLYYGERIRNFTMQRPYPEIDRSSFSPNPENPSTRGFSLDVILQEMPGQDSGDYREPAFEIIYPDGTSATHFAYKSHRTFAGKKALPGLPATYVKTDSEAETLEITLIDSIRQVEAVLSYTIFEKLSVITKSISFKNTGTKAVTLLRAFSSCFEFPDADFDCIQLPGAWAREKQLVRHPIHHGFHVLDSKRGASGVAQQPFMALARKGTDENTGEVYGFHFVYSGNFSIRTQVDTYSQTRVLVGLNPYHFSWKLGPGESFQTPEVVSVYAKNGLNEMSHNYHALYINHLARGEHQYKERPVLINNWESTYFDFNETKLLQLAKRAKDIGVELLVLDDG</sequence>
<dbReference type="Pfam" id="PF02065">
    <property type="entry name" value="Melibiase"/>
    <property type="match status" value="1"/>
</dbReference>
<dbReference type="HOGENOM" id="CLU_044449_0_0_9"/>
<dbReference type="STRING" id="525367.HMPREF0556_11369"/>
<organism evidence="4 5">
    <name type="scientific">Listeria grayi DSM 20601</name>
    <dbReference type="NCBI Taxonomy" id="525367"/>
    <lineage>
        <taxon>Bacteria</taxon>
        <taxon>Bacillati</taxon>
        <taxon>Bacillota</taxon>
        <taxon>Bacilli</taxon>
        <taxon>Bacillales</taxon>
        <taxon>Listeriaceae</taxon>
        <taxon>Listeria</taxon>
    </lineage>
</organism>
<dbReference type="GO" id="GO:0004557">
    <property type="term" value="F:alpha-galactosidase activity"/>
    <property type="evidence" value="ECO:0007669"/>
    <property type="project" value="UniProtKB-EC"/>
</dbReference>
<gene>
    <name evidence="4" type="ORF">HMPREF0556_11369</name>
</gene>
<dbReference type="AlphaFoldDB" id="D7UW88"/>
<dbReference type="PRINTS" id="PR00743">
    <property type="entry name" value="GLHYDRLASE36"/>
</dbReference>
<name>D7UW88_LISGR</name>
<dbReference type="InterPro" id="IPR017853">
    <property type="entry name" value="GH"/>
</dbReference>
<comment type="caution">
    <text evidence="4">The sequence shown here is derived from an EMBL/GenBank/DDBJ whole genome shotgun (WGS) entry which is preliminary data.</text>
</comment>
<reference evidence="4" key="1">
    <citation type="submission" date="2010-06" db="EMBL/GenBank/DDBJ databases">
        <authorList>
            <person name="Muzny D."/>
            <person name="Qin X."/>
            <person name="Buhay C."/>
            <person name="Dugan-Rocha S."/>
            <person name="Ding Y."/>
            <person name="Chen G."/>
            <person name="Hawes A."/>
            <person name="Holder M."/>
            <person name="Jhangiani S."/>
            <person name="Johnson A."/>
            <person name="Khan Z."/>
            <person name="Li Z."/>
            <person name="Liu W."/>
            <person name="Liu X."/>
            <person name="Perez L."/>
            <person name="Shen H."/>
            <person name="Wang Q."/>
            <person name="Watt J."/>
            <person name="Xi L."/>
            <person name="Xin Y."/>
            <person name="Zhou J."/>
            <person name="Deng J."/>
            <person name="Jiang H."/>
            <person name="Liu Y."/>
            <person name="Qu J."/>
            <person name="Song X.-Z."/>
            <person name="Zhang L."/>
            <person name="Villasana D."/>
            <person name="Johnson A."/>
            <person name="Liu J."/>
            <person name="Liyanage D."/>
            <person name="Lorensuhewa L."/>
            <person name="Robinson T."/>
            <person name="Song A."/>
            <person name="Song B.-B."/>
            <person name="Dinh H."/>
            <person name="Thornton R."/>
            <person name="Coyle M."/>
            <person name="Francisco L."/>
            <person name="Jackson L."/>
            <person name="Javaid M."/>
            <person name="Korchina V."/>
            <person name="Kovar C."/>
            <person name="Mata R."/>
            <person name="Mathew T."/>
            <person name="Ngo R."/>
            <person name="Nguyen L."/>
            <person name="Nguyen N."/>
            <person name="Okwuonu G."/>
            <person name="Ongeri F."/>
            <person name="Pham C."/>
            <person name="Simmons D."/>
            <person name="Wilczek-Boney K."/>
            <person name="Hale W."/>
            <person name="Jakkamsetti A."/>
            <person name="Pham P."/>
            <person name="Ruth R."/>
            <person name="San Lucas F."/>
            <person name="Warren J."/>
            <person name="Zhang J."/>
            <person name="Zhao Z."/>
            <person name="Zhou C."/>
            <person name="Zhu D."/>
            <person name="Lee S."/>
            <person name="Bess C."/>
            <person name="Blankenburg K."/>
            <person name="Forbes L."/>
            <person name="Fu Q."/>
            <person name="Gubbala S."/>
            <person name="Hirani K."/>
            <person name="Jayaseelan J.C."/>
            <person name="Lara F."/>
            <person name="Munidasa M."/>
            <person name="Palculict T."/>
            <person name="Patil S."/>
            <person name="Pu L.-L."/>
            <person name="Saada N."/>
            <person name="Tang L."/>
            <person name="Weissenberger G."/>
            <person name="Zhu Y."/>
            <person name="Hemphill L."/>
            <person name="Shang Y."/>
            <person name="Youmans B."/>
            <person name="Ayvaz T."/>
            <person name="Ross M."/>
            <person name="Santibanez J."/>
            <person name="Aqrawi P."/>
            <person name="Gross S."/>
            <person name="Joshi V."/>
            <person name="Fowler G."/>
            <person name="Nazareth L."/>
            <person name="Reid J."/>
            <person name="Worley K."/>
            <person name="Petrosino J."/>
            <person name="Highlander S."/>
            <person name="Gibbs R."/>
        </authorList>
    </citation>
    <scope>NUCLEOTIDE SEQUENCE [LARGE SCALE GENOMIC DNA]</scope>
    <source>
        <strain evidence="4">DSM 20601</strain>
    </source>
</reference>
<dbReference type="EC" id="3.2.1.22" evidence="2"/>
<dbReference type="Proteomes" id="UP000010119">
    <property type="component" value="Unassembled WGS sequence"/>
</dbReference>
<dbReference type="Gene3D" id="3.20.20.70">
    <property type="entry name" value="Aldolase class I"/>
    <property type="match status" value="1"/>
</dbReference>